<protein>
    <submittedName>
        <fullName evidence="2">Uncharacterized protein</fullName>
    </submittedName>
</protein>
<name>A0A3N4H8E1_ASCIM</name>
<accession>A0A3N4H8E1</accession>
<evidence type="ECO:0000313" key="2">
    <source>
        <dbReference type="EMBL" id="RPA71015.1"/>
    </source>
</evidence>
<proteinExistence type="predicted"/>
<dbReference type="AlphaFoldDB" id="A0A3N4H8E1"/>
<organism evidence="2 3">
    <name type="scientific">Ascobolus immersus RN42</name>
    <dbReference type="NCBI Taxonomy" id="1160509"/>
    <lineage>
        <taxon>Eukaryota</taxon>
        <taxon>Fungi</taxon>
        <taxon>Dikarya</taxon>
        <taxon>Ascomycota</taxon>
        <taxon>Pezizomycotina</taxon>
        <taxon>Pezizomycetes</taxon>
        <taxon>Pezizales</taxon>
        <taxon>Ascobolaceae</taxon>
        <taxon>Ascobolus</taxon>
    </lineage>
</organism>
<sequence>MHGPSCSPFTNFRSQQAAQTFKSQRPPQTNQTKKASSMSPPKRAQKETPTSEAGLSLETQIRKLEAQRKQFLTSLNLCTERMQASHRYFGFATNGCTPIGDGIITPIQAPPLETAIPKNLEEVERQVQMLSYYEIFASLPIAAAERARTNSLSFLFFAFGAPIHFLPQTSPSPRKGQQLSGSLLHSQPSGSKAKRYSMPSSSTTKDETESKSNKALQARILKLEARRKHFLTSLDFSNERQKCNFDALVALDKAEGKVSQHPFYSVKIAPTFNTTPPQTIEEVEHLECQLRNWEDRLRLWRQEQRISEMRYAIVVAKDQLEMQVRIVEAYDYARSVGIYTGKEARSFPEAVDALNSTNQKNPRAFW</sequence>
<feature type="region of interest" description="Disordered" evidence="1">
    <location>
        <begin position="169"/>
        <end position="213"/>
    </location>
</feature>
<evidence type="ECO:0000313" key="3">
    <source>
        <dbReference type="Proteomes" id="UP000275078"/>
    </source>
</evidence>
<feature type="region of interest" description="Disordered" evidence="1">
    <location>
        <begin position="1"/>
        <end position="53"/>
    </location>
</feature>
<evidence type="ECO:0000256" key="1">
    <source>
        <dbReference type="SAM" id="MobiDB-lite"/>
    </source>
</evidence>
<reference evidence="2 3" key="1">
    <citation type="journal article" date="2018" name="Nat. Ecol. Evol.">
        <title>Pezizomycetes genomes reveal the molecular basis of ectomycorrhizal truffle lifestyle.</title>
        <authorList>
            <person name="Murat C."/>
            <person name="Payen T."/>
            <person name="Noel B."/>
            <person name="Kuo A."/>
            <person name="Morin E."/>
            <person name="Chen J."/>
            <person name="Kohler A."/>
            <person name="Krizsan K."/>
            <person name="Balestrini R."/>
            <person name="Da Silva C."/>
            <person name="Montanini B."/>
            <person name="Hainaut M."/>
            <person name="Levati E."/>
            <person name="Barry K.W."/>
            <person name="Belfiori B."/>
            <person name="Cichocki N."/>
            <person name="Clum A."/>
            <person name="Dockter R.B."/>
            <person name="Fauchery L."/>
            <person name="Guy J."/>
            <person name="Iotti M."/>
            <person name="Le Tacon F."/>
            <person name="Lindquist E.A."/>
            <person name="Lipzen A."/>
            <person name="Malagnac F."/>
            <person name="Mello A."/>
            <person name="Molinier V."/>
            <person name="Miyauchi S."/>
            <person name="Poulain J."/>
            <person name="Riccioni C."/>
            <person name="Rubini A."/>
            <person name="Sitrit Y."/>
            <person name="Splivallo R."/>
            <person name="Traeger S."/>
            <person name="Wang M."/>
            <person name="Zifcakova L."/>
            <person name="Wipf D."/>
            <person name="Zambonelli A."/>
            <person name="Paolocci F."/>
            <person name="Nowrousian M."/>
            <person name="Ottonello S."/>
            <person name="Baldrian P."/>
            <person name="Spatafora J.W."/>
            <person name="Henrissat B."/>
            <person name="Nagy L.G."/>
            <person name="Aury J.M."/>
            <person name="Wincker P."/>
            <person name="Grigoriev I.V."/>
            <person name="Bonfante P."/>
            <person name="Martin F.M."/>
        </authorList>
    </citation>
    <scope>NUCLEOTIDE SEQUENCE [LARGE SCALE GENOMIC DNA]</scope>
    <source>
        <strain evidence="2 3">RN42</strain>
    </source>
</reference>
<dbReference type="EMBL" id="ML119988">
    <property type="protein sequence ID" value="RPA71015.1"/>
    <property type="molecule type" value="Genomic_DNA"/>
</dbReference>
<feature type="compositionally biased region" description="Polar residues" evidence="1">
    <location>
        <begin position="169"/>
        <end position="190"/>
    </location>
</feature>
<keyword evidence="3" id="KW-1185">Reference proteome</keyword>
<dbReference type="Proteomes" id="UP000275078">
    <property type="component" value="Unassembled WGS sequence"/>
</dbReference>
<feature type="compositionally biased region" description="Polar residues" evidence="1">
    <location>
        <begin position="7"/>
        <end position="39"/>
    </location>
</feature>
<gene>
    <name evidence="2" type="ORF">BJ508DRAFT_345965</name>
</gene>